<proteinExistence type="predicted"/>
<organism evidence="2 3">
    <name type="scientific">Mycoavidus cysteinexigens</name>
    <dbReference type="NCBI Taxonomy" id="1553431"/>
    <lineage>
        <taxon>Bacteria</taxon>
        <taxon>Pseudomonadati</taxon>
        <taxon>Pseudomonadota</taxon>
        <taxon>Betaproteobacteria</taxon>
        <taxon>Burkholderiales</taxon>
        <taxon>Burkholderiaceae</taxon>
        <taxon>Mycoavidus</taxon>
    </lineage>
</organism>
<sequence length="318" mass="34232">MQTLFHYAKRLSSWLSAVPSRVSRQKPEKVHIGMIPLPVFGLIWLCILSFIALGEVPGDLSVMLAVVAVLGFSCAEIGKHIPVLRYLGGPVMVTVLLPSYWVHSELMPIELESSIRAFWESTNILYLFTVTVVVGGILSMERSLLIKGFVRLFVPLAAGSIAAAIVGTLTGMALGLSAHHTFFFIVIPIMAGGLGEGAIPLTLGYAAILHTSQPELFAQVMPPIVLGNLTAVACAGMLHRLGQLNSDLSQLGQKLSAGHLKSRPTDSTPAALMESLASVGMVALSLYMVLRITHKFVGRIAREVVNNCILYKHCSFTC</sequence>
<dbReference type="GO" id="GO:0016020">
    <property type="term" value="C:membrane"/>
    <property type="evidence" value="ECO:0007669"/>
    <property type="project" value="InterPro"/>
</dbReference>
<keyword evidence="1" id="KW-0812">Transmembrane</keyword>
<evidence type="ECO:0000256" key="1">
    <source>
        <dbReference type="SAM" id="Phobius"/>
    </source>
</evidence>
<dbReference type="PANTHER" id="PTHR40033">
    <property type="entry name" value="NA(+)-MALATE SYMPORTER"/>
    <property type="match status" value="1"/>
</dbReference>
<accession>A0A2Z6EX05</accession>
<dbReference type="Pfam" id="PF03390">
    <property type="entry name" value="2HCT"/>
    <property type="match status" value="1"/>
</dbReference>
<name>A0A2Z6EX05_9BURK</name>
<feature type="transmembrane region" description="Helical" evidence="1">
    <location>
        <begin position="270"/>
        <end position="290"/>
    </location>
</feature>
<keyword evidence="1" id="KW-1133">Transmembrane helix</keyword>
<feature type="transmembrane region" description="Helical" evidence="1">
    <location>
        <begin position="152"/>
        <end position="176"/>
    </location>
</feature>
<dbReference type="AlphaFoldDB" id="A0A2Z6EX05"/>
<dbReference type="InterPro" id="IPR004679">
    <property type="entry name" value="2-OHcarboxylate_transport"/>
</dbReference>
<feature type="transmembrane region" description="Helical" evidence="1">
    <location>
        <begin position="84"/>
        <end position="103"/>
    </location>
</feature>
<keyword evidence="1" id="KW-0472">Membrane</keyword>
<dbReference type="GO" id="GO:0008514">
    <property type="term" value="F:organic anion transmembrane transporter activity"/>
    <property type="evidence" value="ECO:0007669"/>
    <property type="project" value="InterPro"/>
</dbReference>
<keyword evidence="3" id="KW-1185">Reference proteome</keyword>
<dbReference type="EMBL" id="AP018150">
    <property type="protein sequence ID" value="BBE09635.1"/>
    <property type="molecule type" value="Genomic_DNA"/>
</dbReference>
<feature type="transmembrane region" description="Helical" evidence="1">
    <location>
        <begin position="220"/>
        <end position="238"/>
    </location>
</feature>
<dbReference type="Proteomes" id="UP000282597">
    <property type="component" value="Chromosome"/>
</dbReference>
<feature type="transmembrane region" description="Helical" evidence="1">
    <location>
        <begin position="30"/>
        <end position="54"/>
    </location>
</feature>
<feature type="transmembrane region" description="Helical" evidence="1">
    <location>
        <begin position="60"/>
        <end position="77"/>
    </location>
</feature>
<dbReference type="RefSeq" id="WP_126353962.1">
    <property type="nucleotide sequence ID" value="NZ_AP018150.1"/>
</dbReference>
<gene>
    <name evidence="2" type="ORF">MCB1EB_1474</name>
</gene>
<feature type="transmembrane region" description="Helical" evidence="1">
    <location>
        <begin position="123"/>
        <end position="140"/>
    </location>
</feature>
<evidence type="ECO:0000313" key="2">
    <source>
        <dbReference type="EMBL" id="BBE09635.1"/>
    </source>
</evidence>
<dbReference type="KEGG" id="mcys:MCB1EB_1474"/>
<feature type="transmembrane region" description="Helical" evidence="1">
    <location>
        <begin position="182"/>
        <end position="208"/>
    </location>
</feature>
<reference evidence="2 3" key="1">
    <citation type="journal article" date="2018" name="Microbes Environ.">
        <title>Comparative Genomic Insights into Endofungal Lifestyles of Two Bacterial Endosymbionts, Mycoavidus cysteinexigens and Burkholderia rhizoxinica.</title>
        <authorList>
            <person name="Sharmin D."/>
            <person name="Guo Y."/>
            <person name="Nishizawa T."/>
            <person name="Ohshima S."/>
            <person name="Sato Y."/>
            <person name="Takashima Y."/>
            <person name="Narisawa K."/>
            <person name="Ohta H."/>
        </authorList>
    </citation>
    <scope>NUCLEOTIDE SEQUENCE [LARGE SCALE GENOMIC DNA]</scope>
    <source>
        <strain evidence="2 3">B1-EB</strain>
    </source>
</reference>
<dbReference type="PANTHER" id="PTHR40033:SF1">
    <property type="entry name" value="CITRATE-SODIUM SYMPORTER"/>
    <property type="match status" value="1"/>
</dbReference>
<protein>
    <submittedName>
        <fullName evidence="2">Citrate/L-malate proton symporter</fullName>
    </submittedName>
</protein>
<evidence type="ECO:0000313" key="3">
    <source>
        <dbReference type="Proteomes" id="UP000282597"/>
    </source>
</evidence>